<dbReference type="EMBL" id="HBEC01035645">
    <property type="protein sequence ID" value="CAD8302390.1"/>
    <property type="molecule type" value="Transcribed_RNA"/>
</dbReference>
<accession>A0A7R9VQM4</accession>
<name>A0A7R9VQM4_9CHLO</name>
<sequence>MSHAIQDYKSGMYSIANVIYGDLSELNLAEESNVNWWTGDAAMVAPMPYNGSVLEEVIQDQNETYYSALIDDGQYQLMFPDQAFYYFNEALALQTQYSNSTIGQTTV</sequence>
<protein>
    <submittedName>
        <fullName evidence="1">Uncharacterized protein</fullName>
    </submittedName>
</protein>
<gene>
    <name evidence="1" type="ORF">CEUR00632_LOCUS16539</name>
</gene>
<organism evidence="1">
    <name type="scientific">Chlamydomonas euryale</name>
    <dbReference type="NCBI Taxonomy" id="1486919"/>
    <lineage>
        <taxon>Eukaryota</taxon>
        <taxon>Viridiplantae</taxon>
        <taxon>Chlorophyta</taxon>
        <taxon>core chlorophytes</taxon>
        <taxon>Chlorophyceae</taxon>
        <taxon>CS clade</taxon>
        <taxon>Chlamydomonadales</taxon>
        <taxon>Chlamydomonadaceae</taxon>
        <taxon>Chlamydomonas</taxon>
    </lineage>
</organism>
<proteinExistence type="predicted"/>
<evidence type="ECO:0000313" key="1">
    <source>
        <dbReference type="EMBL" id="CAD8302390.1"/>
    </source>
</evidence>
<dbReference type="AlphaFoldDB" id="A0A7R9VQM4"/>
<reference evidence="1" key="1">
    <citation type="submission" date="2021-01" db="EMBL/GenBank/DDBJ databases">
        <authorList>
            <person name="Corre E."/>
            <person name="Pelletier E."/>
            <person name="Niang G."/>
            <person name="Scheremetjew M."/>
            <person name="Finn R."/>
            <person name="Kale V."/>
            <person name="Holt S."/>
            <person name="Cochrane G."/>
            <person name="Meng A."/>
            <person name="Brown T."/>
            <person name="Cohen L."/>
        </authorList>
    </citation>
    <scope>NUCLEOTIDE SEQUENCE</scope>
    <source>
        <strain evidence="1">CCMP219</strain>
    </source>
</reference>